<accession>A0A4Y7RVA1</accession>
<comment type="similarity">
    <text evidence="1">Belongs to the leucine-binding protein family.</text>
</comment>
<proteinExistence type="inferred from homology"/>
<name>A0A4Y7RVA1_9FIRM</name>
<keyword evidence="2" id="KW-0732">Signal</keyword>
<feature type="domain" description="Leucine-binding protein" evidence="3">
    <location>
        <begin position="26"/>
        <end position="289"/>
    </location>
</feature>
<sequence length="315" mass="35388">MVLFTPLPFSKVGCIPFYRKYSTWPVALLGPVSSDEREAVLKVCTAFKTPLLYGISYEGGSYNHYLFCYSPVPDHMIKPLVPYMNQNFGNSFYILGYDYLWPHKMSEAIKQTVGNTGGTVVGTEFTPFGVKDYSEIIKRIEQSGAKNLMLIMPGPDGYNFIKQFNREGLKNKVQIAAIAADEAYLEALPPQELEGIITPVHFISSVDKPETLAFVKKHQQMYGEDSIITYSTESHYGLMMMLAEAIKKTGSLDKEKIISSLEGLELTIGNGKVQMRDDHHMNLNMLIAGFHNGQLVMAEDIGNIVPEDQRKRAEY</sequence>
<evidence type="ECO:0000259" key="3">
    <source>
        <dbReference type="Pfam" id="PF13458"/>
    </source>
</evidence>
<dbReference type="InterPro" id="IPR028082">
    <property type="entry name" value="Peripla_BP_I"/>
</dbReference>
<evidence type="ECO:0000313" key="5">
    <source>
        <dbReference type="Proteomes" id="UP000297597"/>
    </source>
</evidence>
<dbReference type="EMBL" id="QFFZ01000004">
    <property type="protein sequence ID" value="TEB12924.1"/>
    <property type="molecule type" value="Genomic_DNA"/>
</dbReference>
<dbReference type="SUPFAM" id="SSF53822">
    <property type="entry name" value="Periplasmic binding protein-like I"/>
    <property type="match status" value="1"/>
</dbReference>
<keyword evidence="5" id="KW-1185">Reference proteome</keyword>
<gene>
    <name evidence="4" type="primary">amiC_1</name>
    <name evidence="4" type="ORF">Pmgp_00562</name>
</gene>
<dbReference type="Proteomes" id="UP000297597">
    <property type="component" value="Unassembled WGS sequence"/>
</dbReference>
<dbReference type="AlphaFoldDB" id="A0A4Y7RVA1"/>
<organism evidence="4 5">
    <name type="scientific">Pelotomaculum propionicicum</name>
    <dbReference type="NCBI Taxonomy" id="258475"/>
    <lineage>
        <taxon>Bacteria</taxon>
        <taxon>Bacillati</taxon>
        <taxon>Bacillota</taxon>
        <taxon>Clostridia</taxon>
        <taxon>Eubacteriales</taxon>
        <taxon>Desulfotomaculaceae</taxon>
        <taxon>Pelotomaculum</taxon>
    </lineage>
</organism>
<dbReference type="Pfam" id="PF13458">
    <property type="entry name" value="Peripla_BP_6"/>
    <property type="match status" value="1"/>
</dbReference>
<dbReference type="InterPro" id="IPR028081">
    <property type="entry name" value="Leu-bd"/>
</dbReference>
<evidence type="ECO:0000256" key="1">
    <source>
        <dbReference type="ARBA" id="ARBA00010062"/>
    </source>
</evidence>
<evidence type="ECO:0000313" key="4">
    <source>
        <dbReference type="EMBL" id="TEB12924.1"/>
    </source>
</evidence>
<dbReference type="PANTHER" id="PTHR47628">
    <property type="match status" value="1"/>
</dbReference>
<dbReference type="PANTHER" id="PTHR47628:SF1">
    <property type="entry name" value="ALIPHATIC AMIDASE EXPRESSION-REGULATING PROTEIN"/>
    <property type="match status" value="1"/>
</dbReference>
<protein>
    <submittedName>
        <fullName evidence="4">Aliphatic amidase expression-regulating protein</fullName>
    </submittedName>
</protein>
<dbReference type="Gene3D" id="3.40.50.2300">
    <property type="match status" value="2"/>
</dbReference>
<evidence type="ECO:0000256" key="2">
    <source>
        <dbReference type="ARBA" id="ARBA00022729"/>
    </source>
</evidence>
<comment type="caution">
    <text evidence="4">The sequence shown here is derived from an EMBL/GenBank/DDBJ whole genome shotgun (WGS) entry which is preliminary data.</text>
</comment>
<reference evidence="4 5" key="1">
    <citation type="journal article" date="2018" name="Environ. Microbiol.">
        <title>Novel energy conservation strategies and behaviour of Pelotomaculum schinkii driving syntrophic propionate catabolism.</title>
        <authorList>
            <person name="Hidalgo-Ahumada C.A.P."/>
            <person name="Nobu M.K."/>
            <person name="Narihiro T."/>
            <person name="Tamaki H."/>
            <person name="Liu W.T."/>
            <person name="Kamagata Y."/>
            <person name="Stams A.J.M."/>
            <person name="Imachi H."/>
            <person name="Sousa D.Z."/>
        </authorList>
    </citation>
    <scope>NUCLEOTIDE SEQUENCE [LARGE SCALE GENOMIC DNA]</scope>
    <source>
        <strain evidence="4 5">MGP</strain>
    </source>
</reference>